<evidence type="ECO:0000256" key="2">
    <source>
        <dbReference type="SAM" id="Phobius"/>
    </source>
</evidence>
<feature type="transmembrane region" description="Helical" evidence="2">
    <location>
        <begin position="15"/>
        <end position="36"/>
    </location>
</feature>
<dbReference type="GO" id="GO:0043328">
    <property type="term" value="P:protein transport to vacuole involved in ubiquitin-dependent protein catabolic process via the multivesicular body sorting pathway"/>
    <property type="evidence" value="ECO:0007669"/>
    <property type="project" value="EnsemblFungi"/>
</dbReference>
<sequence>MWIHSLGLMAAAQTWMLFADLVALSLAFLLPMDFLFGPRKTPAQKLKEHQRALNKAVRDLDKERTKLEAQEKKLIADIKKSAKANQMNACKIMAKDLVRTRRYIQKFYGMRTQLQAVGLRMQTMSSNQAMADAMKGVTKAMRGMNKNMNLPELTKIMMDFEKESDMMDMKEEMMNDAIDDVCYLMNIEDADDETESDNIVNQILDEIGINVNASLVDAPTNKLGQKAAAVPMEEPMLAGNDASLQERLNNLRRD</sequence>
<comment type="caution">
    <text evidence="3">The sequence shown here is derived from an EMBL/GenBank/DDBJ whole genome shotgun (WGS) entry which is preliminary data.</text>
</comment>
<accession>A0A1Y2CA45</accession>
<organism evidence="3 4">
    <name type="scientific">Rhizoclosmatium globosum</name>
    <dbReference type="NCBI Taxonomy" id="329046"/>
    <lineage>
        <taxon>Eukaryota</taxon>
        <taxon>Fungi</taxon>
        <taxon>Fungi incertae sedis</taxon>
        <taxon>Chytridiomycota</taxon>
        <taxon>Chytridiomycota incertae sedis</taxon>
        <taxon>Chytridiomycetes</taxon>
        <taxon>Chytridiales</taxon>
        <taxon>Chytriomycetaceae</taxon>
        <taxon>Rhizoclosmatium</taxon>
    </lineage>
</organism>
<keyword evidence="2" id="KW-0812">Transmembrane</keyword>
<dbReference type="Gene3D" id="6.10.140.1230">
    <property type="match status" value="1"/>
</dbReference>
<name>A0A1Y2CA45_9FUNG</name>
<protein>
    <submittedName>
        <fullName evidence="3">Snf7-domain-containing protein</fullName>
    </submittedName>
</protein>
<gene>
    <name evidence="3" type="ORF">BCR33DRAFT_766443</name>
</gene>
<evidence type="ECO:0000313" key="4">
    <source>
        <dbReference type="Proteomes" id="UP000193642"/>
    </source>
</evidence>
<dbReference type="EMBL" id="MCGO01000024">
    <property type="protein sequence ID" value="ORY43767.1"/>
    <property type="molecule type" value="Genomic_DNA"/>
</dbReference>
<dbReference type="GO" id="GO:0045053">
    <property type="term" value="P:protein retention in Golgi apparatus"/>
    <property type="evidence" value="ECO:0007669"/>
    <property type="project" value="EnsemblFungi"/>
</dbReference>
<dbReference type="GO" id="GO:0070676">
    <property type="term" value="P:intralumenal vesicle formation"/>
    <property type="evidence" value="ECO:0007669"/>
    <property type="project" value="EnsemblFungi"/>
</dbReference>
<dbReference type="InterPro" id="IPR005024">
    <property type="entry name" value="Snf7_fam"/>
</dbReference>
<dbReference type="OrthoDB" id="10252926at2759"/>
<keyword evidence="1" id="KW-0175">Coiled coil</keyword>
<evidence type="ECO:0000256" key="1">
    <source>
        <dbReference type="SAM" id="Coils"/>
    </source>
</evidence>
<proteinExistence type="predicted"/>
<dbReference type="Proteomes" id="UP000193642">
    <property type="component" value="Unassembled WGS sequence"/>
</dbReference>
<dbReference type="PANTHER" id="PTHR10476">
    <property type="entry name" value="CHARGED MULTIVESICULAR BODY PROTEIN"/>
    <property type="match status" value="1"/>
</dbReference>
<keyword evidence="2" id="KW-0472">Membrane</keyword>
<keyword evidence="2" id="KW-1133">Transmembrane helix</keyword>
<dbReference type="AlphaFoldDB" id="A0A1Y2CA45"/>
<keyword evidence="4" id="KW-1185">Reference proteome</keyword>
<dbReference type="GO" id="GO:1904669">
    <property type="term" value="P:ATP export"/>
    <property type="evidence" value="ECO:0007669"/>
    <property type="project" value="EnsemblFungi"/>
</dbReference>
<feature type="coiled-coil region" evidence="1">
    <location>
        <begin position="43"/>
        <end position="77"/>
    </location>
</feature>
<dbReference type="GO" id="GO:0000815">
    <property type="term" value="C:ESCRT III complex"/>
    <property type="evidence" value="ECO:0007669"/>
    <property type="project" value="EnsemblFungi"/>
</dbReference>
<reference evidence="3 4" key="1">
    <citation type="submission" date="2016-07" db="EMBL/GenBank/DDBJ databases">
        <title>Pervasive Adenine N6-methylation of Active Genes in Fungi.</title>
        <authorList>
            <consortium name="DOE Joint Genome Institute"/>
            <person name="Mondo S.J."/>
            <person name="Dannebaum R.O."/>
            <person name="Kuo R.C."/>
            <person name="Labutti K."/>
            <person name="Haridas S."/>
            <person name="Kuo A."/>
            <person name="Salamov A."/>
            <person name="Ahrendt S.R."/>
            <person name="Lipzen A."/>
            <person name="Sullivan W."/>
            <person name="Andreopoulos W.B."/>
            <person name="Clum A."/>
            <person name="Lindquist E."/>
            <person name="Daum C."/>
            <person name="Ramamoorthy G.K."/>
            <person name="Gryganskyi A."/>
            <person name="Culley D."/>
            <person name="Magnuson J.K."/>
            <person name="James T.Y."/>
            <person name="O'Malley M.A."/>
            <person name="Stajich J.E."/>
            <person name="Spatafora J.W."/>
            <person name="Visel A."/>
            <person name="Grigoriev I.V."/>
        </authorList>
    </citation>
    <scope>NUCLEOTIDE SEQUENCE [LARGE SCALE GENOMIC DNA]</scope>
    <source>
        <strain evidence="3 4">JEL800</strain>
    </source>
</reference>
<dbReference type="STRING" id="329046.A0A1Y2CA45"/>
<dbReference type="Pfam" id="PF03357">
    <property type="entry name" value="Snf7"/>
    <property type="match status" value="1"/>
</dbReference>
<evidence type="ECO:0000313" key="3">
    <source>
        <dbReference type="EMBL" id="ORY43767.1"/>
    </source>
</evidence>